<keyword evidence="5 7" id="KW-1133">Transmembrane helix</keyword>
<sequence>MLNQSTKEAFKAALAIVIALCLAIWFEWDKPYWAGITAAVLALNETFAHSLQKGQNRVLGALMGAGYALFLISYFSQDPVLFVVFYTLLLAASLFMASDEKRGYIFVQGYTVCTIICCMGGFDSLNTFDYIILRLQETLLGIGVFTFIYRLIWPVSTETVFSRRYWQLHAELQQALNHYHNGRLSSETIAHIQHSVRQLHHLLELPNHGSYDLQYYQNQWLERVREVDVIVHLLDSLSHKPSDLANYLADIEHNLESTWKRPPTEPLLPAALLKVAQRYSSHKPLLRQRSLRQHINDDWRKVLQGASTFLTCILAWVYLPIPGGFVFPMIAGIFATNLPPLPTSAIKDAFFGAVGLGGFYLLQYSLIMPSFTELWQLLAFYFINIVAIWKVFDTVRLGIFRVLGVNLLLVLSSSALNLTPYFNIEIPLMMLVYVLIILAIAKLVSDLLTPCKTKVVFDK</sequence>
<feature type="transmembrane region" description="Helical" evidence="7">
    <location>
        <begin position="9"/>
        <end position="26"/>
    </location>
</feature>
<evidence type="ECO:0000256" key="7">
    <source>
        <dbReference type="SAM" id="Phobius"/>
    </source>
</evidence>
<dbReference type="InterPro" id="IPR006726">
    <property type="entry name" value="PHBA_efflux_AaeB/fusaric-R"/>
</dbReference>
<name>A0A2S3QYS1_VIBVL</name>
<feature type="transmembrane region" description="Helical" evidence="7">
    <location>
        <begin position="58"/>
        <end position="75"/>
    </location>
</feature>
<dbReference type="GO" id="GO:0022857">
    <property type="term" value="F:transmembrane transporter activity"/>
    <property type="evidence" value="ECO:0007669"/>
    <property type="project" value="InterPro"/>
</dbReference>
<feature type="transmembrane region" description="Helical" evidence="7">
    <location>
        <begin position="374"/>
        <end position="392"/>
    </location>
</feature>
<keyword evidence="2" id="KW-0813">Transport</keyword>
<feature type="transmembrane region" description="Helical" evidence="7">
    <location>
        <begin position="32"/>
        <end position="51"/>
    </location>
</feature>
<gene>
    <name evidence="8" type="ORF">CRN52_20310</name>
</gene>
<evidence type="ECO:0000256" key="1">
    <source>
        <dbReference type="ARBA" id="ARBA00004651"/>
    </source>
</evidence>
<reference evidence="8 9" key="1">
    <citation type="journal article" date="2018" name="Front. Microbiol.">
        <title>Phylogeny of Vibrio vulnificus from the Analysis of the Core-Genome: Implications for Intra-Species Taxonomy.</title>
        <authorList>
            <person name="Roig F.J."/>
            <person name="Gonzalez-Candelas F."/>
            <person name="Sanjuan E."/>
            <person name="Fouz B."/>
            <person name="Feil E.J."/>
            <person name="Llorens C."/>
            <person name="Baker-Austin C."/>
            <person name="Oliver J.D."/>
            <person name="Danin-Poleg Y."/>
            <person name="Gibas C.J."/>
            <person name="Kashi Y."/>
            <person name="Gulig P.A."/>
            <person name="Morrison S.S."/>
            <person name="Amaro C."/>
        </authorList>
    </citation>
    <scope>NUCLEOTIDE SEQUENCE [LARGE SCALE GENOMIC DNA]</scope>
    <source>
        <strain evidence="8 9">CECT4608</strain>
    </source>
</reference>
<dbReference type="GO" id="GO:0005886">
    <property type="term" value="C:plasma membrane"/>
    <property type="evidence" value="ECO:0007669"/>
    <property type="project" value="UniProtKB-SubCell"/>
</dbReference>
<evidence type="ECO:0000313" key="8">
    <source>
        <dbReference type="EMBL" id="POB44062.1"/>
    </source>
</evidence>
<feature type="transmembrane region" description="Helical" evidence="7">
    <location>
        <begin position="424"/>
        <end position="444"/>
    </location>
</feature>
<feature type="transmembrane region" description="Helical" evidence="7">
    <location>
        <begin position="131"/>
        <end position="153"/>
    </location>
</feature>
<protein>
    <submittedName>
        <fullName evidence="8">FUSC family protein</fullName>
    </submittedName>
</protein>
<dbReference type="PANTHER" id="PTHR30509">
    <property type="entry name" value="P-HYDROXYBENZOIC ACID EFFLUX PUMP SUBUNIT-RELATED"/>
    <property type="match status" value="1"/>
</dbReference>
<evidence type="ECO:0000256" key="3">
    <source>
        <dbReference type="ARBA" id="ARBA00022475"/>
    </source>
</evidence>
<keyword evidence="4 7" id="KW-0812">Transmembrane</keyword>
<keyword evidence="6 7" id="KW-0472">Membrane</keyword>
<organism evidence="8 9">
    <name type="scientific">Vibrio vulnificus</name>
    <dbReference type="NCBI Taxonomy" id="672"/>
    <lineage>
        <taxon>Bacteria</taxon>
        <taxon>Pseudomonadati</taxon>
        <taxon>Pseudomonadota</taxon>
        <taxon>Gammaproteobacteria</taxon>
        <taxon>Vibrionales</taxon>
        <taxon>Vibrionaceae</taxon>
        <taxon>Vibrio</taxon>
    </lineage>
</organism>
<comment type="subcellular location">
    <subcellularLocation>
        <location evidence="1">Cell membrane</location>
        <topology evidence="1">Multi-pass membrane protein</topology>
    </subcellularLocation>
</comment>
<accession>A0A2S3QYS1</accession>
<evidence type="ECO:0000256" key="5">
    <source>
        <dbReference type="ARBA" id="ARBA00022989"/>
    </source>
</evidence>
<proteinExistence type="predicted"/>
<dbReference type="RefSeq" id="WP_103201066.1">
    <property type="nucleotide sequence ID" value="NZ_PDGH01000126.1"/>
</dbReference>
<dbReference type="Pfam" id="PF04632">
    <property type="entry name" value="FUSC"/>
    <property type="match status" value="1"/>
</dbReference>
<keyword evidence="3" id="KW-1003">Cell membrane</keyword>
<dbReference type="AlphaFoldDB" id="A0A2S3QYS1"/>
<evidence type="ECO:0000256" key="4">
    <source>
        <dbReference type="ARBA" id="ARBA00022692"/>
    </source>
</evidence>
<evidence type="ECO:0000256" key="6">
    <source>
        <dbReference type="ARBA" id="ARBA00023136"/>
    </source>
</evidence>
<dbReference type="Proteomes" id="UP000237466">
    <property type="component" value="Unassembled WGS sequence"/>
</dbReference>
<comment type="caution">
    <text evidence="8">The sequence shown here is derived from an EMBL/GenBank/DDBJ whole genome shotgun (WGS) entry which is preliminary data.</text>
</comment>
<evidence type="ECO:0000256" key="2">
    <source>
        <dbReference type="ARBA" id="ARBA00022448"/>
    </source>
</evidence>
<dbReference type="EMBL" id="PDGH01000126">
    <property type="protein sequence ID" value="POB44062.1"/>
    <property type="molecule type" value="Genomic_DNA"/>
</dbReference>
<evidence type="ECO:0000313" key="9">
    <source>
        <dbReference type="Proteomes" id="UP000237466"/>
    </source>
</evidence>
<dbReference type="PANTHER" id="PTHR30509:SF9">
    <property type="entry name" value="MULTIDRUG RESISTANCE PROTEIN MDTO"/>
    <property type="match status" value="1"/>
</dbReference>
<feature type="transmembrane region" description="Helical" evidence="7">
    <location>
        <begin position="104"/>
        <end position="125"/>
    </location>
</feature>
<feature type="transmembrane region" description="Helical" evidence="7">
    <location>
        <begin position="81"/>
        <end position="97"/>
    </location>
</feature>
<feature type="transmembrane region" description="Helical" evidence="7">
    <location>
        <begin position="349"/>
        <end position="368"/>
    </location>
</feature>